<reference evidence="2 3" key="1">
    <citation type="journal article" date="2015" name="Genome Announc.">
        <title>Expanding the biotechnology potential of lactobacilli through comparative genomics of 213 strains and associated genera.</title>
        <authorList>
            <person name="Sun Z."/>
            <person name="Harris H.M."/>
            <person name="McCann A."/>
            <person name="Guo C."/>
            <person name="Argimon S."/>
            <person name="Zhang W."/>
            <person name="Yang X."/>
            <person name="Jeffery I.B."/>
            <person name="Cooney J.C."/>
            <person name="Kagawa T.F."/>
            <person name="Liu W."/>
            <person name="Song Y."/>
            <person name="Salvetti E."/>
            <person name="Wrobel A."/>
            <person name="Rasinkangas P."/>
            <person name="Parkhill J."/>
            <person name="Rea M.C."/>
            <person name="O'Sullivan O."/>
            <person name="Ritari J."/>
            <person name="Douillard F.P."/>
            <person name="Paul Ross R."/>
            <person name="Yang R."/>
            <person name="Briner A.E."/>
            <person name="Felis G.E."/>
            <person name="de Vos W.M."/>
            <person name="Barrangou R."/>
            <person name="Klaenhammer T.R."/>
            <person name="Caufield P.W."/>
            <person name="Cui Y."/>
            <person name="Zhang H."/>
            <person name="O'Toole P.W."/>
        </authorList>
    </citation>
    <scope>NUCLEOTIDE SEQUENCE [LARGE SCALE GENOMIC DNA]</scope>
    <source>
        <strain evidence="2 3">DSM 19519</strain>
    </source>
</reference>
<accession>A0A0R1MI35</accession>
<gene>
    <name evidence="2" type="ORF">FC92_GL001657</name>
</gene>
<dbReference type="STRING" id="1423759.FC92_GL001657"/>
<dbReference type="Gene3D" id="1.10.260.40">
    <property type="entry name" value="lambda repressor-like DNA-binding domains"/>
    <property type="match status" value="1"/>
</dbReference>
<dbReference type="InterPro" id="IPR001387">
    <property type="entry name" value="Cro/C1-type_HTH"/>
</dbReference>
<evidence type="ECO:0000313" key="3">
    <source>
        <dbReference type="Proteomes" id="UP000051448"/>
    </source>
</evidence>
<dbReference type="Proteomes" id="UP000051448">
    <property type="component" value="Unassembled WGS sequence"/>
</dbReference>
<dbReference type="EMBL" id="AZDX01000005">
    <property type="protein sequence ID" value="KRL07709.1"/>
    <property type="molecule type" value="Genomic_DNA"/>
</dbReference>
<organism evidence="2 3">
    <name type="scientific">Liquorilactobacillus hordei DSM 19519</name>
    <dbReference type="NCBI Taxonomy" id="1423759"/>
    <lineage>
        <taxon>Bacteria</taxon>
        <taxon>Bacillati</taxon>
        <taxon>Bacillota</taxon>
        <taxon>Bacilli</taxon>
        <taxon>Lactobacillales</taxon>
        <taxon>Lactobacillaceae</taxon>
        <taxon>Liquorilactobacillus</taxon>
    </lineage>
</organism>
<dbReference type="PROSITE" id="PS50943">
    <property type="entry name" value="HTH_CROC1"/>
    <property type="match status" value="1"/>
</dbReference>
<sequence>MNTLEVIKQLAKERNMSVYELEETLGFGKNTIYQWSHRTPSIERVKKVADYFGVSLDYLTGRTSRKNISKIDLANVPDGVLTFEGKTIPEDELEIIRHLLRNKPSNK</sequence>
<proteinExistence type="predicted"/>
<keyword evidence="3" id="KW-1185">Reference proteome</keyword>
<dbReference type="AlphaFoldDB" id="A0A0R1MI35"/>
<evidence type="ECO:0000313" key="2">
    <source>
        <dbReference type="EMBL" id="KRL07709.1"/>
    </source>
</evidence>
<dbReference type="SMART" id="SM00530">
    <property type="entry name" value="HTH_XRE"/>
    <property type="match status" value="1"/>
</dbReference>
<dbReference type="InterPro" id="IPR010982">
    <property type="entry name" value="Lambda_DNA-bd_dom_sf"/>
</dbReference>
<dbReference type="GeneID" id="98311352"/>
<dbReference type="PATRIC" id="fig|1423759.3.peg.1730"/>
<dbReference type="GO" id="GO:0003677">
    <property type="term" value="F:DNA binding"/>
    <property type="evidence" value="ECO:0007669"/>
    <property type="project" value="InterPro"/>
</dbReference>
<dbReference type="OrthoDB" id="9805856at2"/>
<dbReference type="CDD" id="cd00093">
    <property type="entry name" value="HTH_XRE"/>
    <property type="match status" value="1"/>
</dbReference>
<evidence type="ECO:0000259" key="1">
    <source>
        <dbReference type="PROSITE" id="PS50943"/>
    </source>
</evidence>
<dbReference type="Pfam" id="PF01381">
    <property type="entry name" value="HTH_3"/>
    <property type="match status" value="1"/>
</dbReference>
<name>A0A0R1MI35_9LACO</name>
<dbReference type="SUPFAM" id="SSF47413">
    <property type="entry name" value="lambda repressor-like DNA-binding domains"/>
    <property type="match status" value="1"/>
</dbReference>
<protein>
    <submittedName>
        <fullName evidence="2">Phage repressor protein</fullName>
    </submittedName>
</protein>
<comment type="caution">
    <text evidence="2">The sequence shown here is derived from an EMBL/GenBank/DDBJ whole genome shotgun (WGS) entry which is preliminary data.</text>
</comment>
<feature type="domain" description="HTH cro/C1-type" evidence="1">
    <location>
        <begin position="7"/>
        <end position="59"/>
    </location>
</feature>
<dbReference type="RefSeq" id="WP_057869033.1">
    <property type="nucleotide sequence ID" value="NZ_AZDX01000005.1"/>
</dbReference>